<evidence type="ECO:0000313" key="3">
    <source>
        <dbReference type="Proteomes" id="UP001157006"/>
    </source>
</evidence>
<gene>
    <name evidence="2" type="ORF">VFH_II268400</name>
</gene>
<evidence type="ECO:0000313" key="2">
    <source>
        <dbReference type="EMBL" id="CAI8601352.1"/>
    </source>
</evidence>
<protein>
    <submittedName>
        <fullName evidence="2">Uncharacterized protein</fullName>
    </submittedName>
</protein>
<evidence type="ECO:0000256" key="1">
    <source>
        <dbReference type="SAM" id="MobiDB-lite"/>
    </source>
</evidence>
<dbReference type="Proteomes" id="UP001157006">
    <property type="component" value="Chromosome 2"/>
</dbReference>
<sequence length="278" mass="30376">MDSNNLIPDQGSEPTLDTKERSPTNNPPDQGFVLQSQHPTPHQQLLPQTIQNHVAPQPNLSLLSTLSQTPSQNNSLFSNTQQPGLNSASNSIGQNSNIPDEATTIAEPKAAKSVECLSTISYANIICYAAFDIAATIATQQKMGLQLQPSSSQRDMQQNLQASGSLRQQQSVLDHQKQLYHSQRALPETSTRNFYETSLQSHENQMIFQMQPSNLQGSSATVKKNIAASLQLNSMSGLSTTQQNMSNTIQPSNNVEARKGNFMNSLQQVPLSSLQQNS</sequence>
<feature type="compositionally biased region" description="Polar residues" evidence="1">
    <location>
        <begin position="74"/>
        <end position="98"/>
    </location>
</feature>
<organism evidence="2 3">
    <name type="scientific">Vicia faba</name>
    <name type="common">Broad bean</name>
    <name type="synonym">Faba vulgaris</name>
    <dbReference type="NCBI Taxonomy" id="3906"/>
    <lineage>
        <taxon>Eukaryota</taxon>
        <taxon>Viridiplantae</taxon>
        <taxon>Streptophyta</taxon>
        <taxon>Embryophyta</taxon>
        <taxon>Tracheophyta</taxon>
        <taxon>Spermatophyta</taxon>
        <taxon>Magnoliopsida</taxon>
        <taxon>eudicotyledons</taxon>
        <taxon>Gunneridae</taxon>
        <taxon>Pentapetalae</taxon>
        <taxon>rosids</taxon>
        <taxon>fabids</taxon>
        <taxon>Fabales</taxon>
        <taxon>Fabaceae</taxon>
        <taxon>Papilionoideae</taxon>
        <taxon>50 kb inversion clade</taxon>
        <taxon>NPAAA clade</taxon>
        <taxon>Hologalegina</taxon>
        <taxon>IRL clade</taxon>
        <taxon>Fabeae</taxon>
        <taxon>Vicia</taxon>
    </lineage>
</organism>
<feature type="region of interest" description="Disordered" evidence="1">
    <location>
        <begin position="1"/>
        <end position="41"/>
    </location>
</feature>
<dbReference type="AlphaFoldDB" id="A0AAV0ZZP0"/>
<dbReference type="EMBL" id="OX451737">
    <property type="protein sequence ID" value="CAI8601352.1"/>
    <property type="molecule type" value="Genomic_DNA"/>
</dbReference>
<reference evidence="2 3" key="1">
    <citation type="submission" date="2023-01" db="EMBL/GenBank/DDBJ databases">
        <authorList>
            <person name="Kreplak J."/>
        </authorList>
    </citation>
    <scope>NUCLEOTIDE SEQUENCE [LARGE SCALE GENOMIC DNA]</scope>
</reference>
<name>A0AAV0ZZP0_VICFA</name>
<keyword evidence="3" id="KW-1185">Reference proteome</keyword>
<feature type="compositionally biased region" description="Polar residues" evidence="1">
    <location>
        <begin position="1"/>
        <end position="15"/>
    </location>
</feature>
<accession>A0AAV0ZZP0</accession>
<feature type="compositionally biased region" description="Low complexity" evidence="1">
    <location>
        <begin position="64"/>
        <end position="73"/>
    </location>
</feature>
<feature type="region of interest" description="Disordered" evidence="1">
    <location>
        <begin position="64"/>
        <end position="99"/>
    </location>
</feature>
<proteinExistence type="predicted"/>